<keyword evidence="3" id="KW-1185">Reference proteome</keyword>
<dbReference type="InterPro" id="IPR028073">
    <property type="entry name" value="PHTB1_N_dom"/>
</dbReference>
<reference evidence="2 3" key="1">
    <citation type="submission" date="2021-06" db="EMBL/GenBank/DDBJ databases">
        <title>Caerostris extrusa draft genome.</title>
        <authorList>
            <person name="Kono N."/>
            <person name="Arakawa K."/>
        </authorList>
    </citation>
    <scope>NUCLEOTIDE SEQUENCE [LARGE SCALE GENOMIC DNA]</scope>
</reference>
<proteinExistence type="predicted"/>
<dbReference type="Proteomes" id="UP001054945">
    <property type="component" value="Unassembled WGS sequence"/>
</dbReference>
<dbReference type="EMBL" id="BPLR01017267">
    <property type="protein sequence ID" value="GIY89882.1"/>
    <property type="molecule type" value="Genomic_DNA"/>
</dbReference>
<accession>A0AAV4X5N5</accession>
<gene>
    <name evidence="2" type="primary">bbs9_3</name>
    <name evidence="2" type="ORF">CEXT_429851</name>
</gene>
<sequence>MPFPHNWIFWRNTRFQSLASASDEVSDSENMVFKGKKVAPENGLIYLIDSALDIIMVDDKTSPTIAILGEQYLTALNSHGSMKFCKKFSFMPDVYLLQRR</sequence>
<feature type="domain" description="PTHB1 N-terminal" evidence="1">
    <location>
        <begin position="14"/>
        <end position="92"/>
    </location>
</feature>
<name>A0AAV4X5N5_CAEEX</name>
<organism evidence="2 3">
    <name type="scientific">Caerostris extrusa</name>
    <name type="common">Bark spider</name>
    <name type="synonym">Caerostris bankana</name>
    <dbReference type="NCBI Taxonomy" id="172846"/>
    <lineage>
        <taxon>Eukaryota</taxon>
        <taxon>Metazoa</taxon>
        <taxon>Ecdysozoa</taxon>
        <taxon>Arthropoda</taxon>
        <taxon>Chelicerata</taxon>
        <taxon>Arachnida</taxon>
        <taxon>Araneae</taxon>
        <taxon>Araneomorphae</taxon>
        <taxon>Entelegynae</taxon>
        <taxon>Araneoidea</taxon>
        <taxon>Araneidae</taxon>
        <taxon>Caerostris</taxon>
    </lineage>
</organism>
<evidence type="ECO:0000313" key="3">
    <source>
        <dbReference type="Proteomes" id="UP001054945"/>
    </source>
</evidence>
<protein>
    <submittedName>
        <fullName evidence="2">Protein PTHB1</fullName>
    </submittedName>
</protein>
<dbReference type="AlphaFoldDB" id="A0AAV4X5N5"/>
<evidence type="ECO:0000313" key="2">
    <source>
        <dbReference type="EMBL" id="GIY89882.1"/>
    </source>
</evidence>
<dbReference type="Pfam" id="PF14727">
    <property type="entry name" value="PHTB1_N"/>
    <property type="match status" value="1"/>
</dbReference>
<evidence type="ECO:0000259" key="1">
    <source>
        <dbReference type="Pfam" id="PF14727"/>
    </source>
</evidence>
<comment type="caution">
    <text evidence="2">The sequence shown here is derived from an EMBL/GenBank/DDBJ whole genome shotgun (WGS) entry which is preliminary data.</text>
</comment>